<organism evidence="1">
    <name type="scientific">Fagus sylvatica</name>
    <name type="common">Beechnut</name>
    <dbReference type="NCBI Taxonomy" id="28930"/>
    <lineage>
        <taxon>Eukaryota</taxon>
        <taxon>Viridiplantae</taxon>
        <taxon>Streptophyta</taxon>
        <taxon>Embryophyta</taxon>
        <taxon>Tracheophyta</taxon>
        <taxon>Spermatophyta</taxon>
        <taxon>Magnoliopsida</taxon>
        <taxon>eudicotyledons</taxon>
        <taxon>Gunneridae</taxon>
        <taxon>Pentapetalae</taxon>
        <taxon>rosids</taxon>
        <taxon>fabids</taxon>
        <taxon>Fagales</taxon>
        <taxon>Fagaceae</taxon>
        <taxon>Fagus</taxon>
    </lineage>
</organism>
<proteinExistence type="predicted"/>
<name>A0A2N9HUB4_FAGSY</name>
<protein>
    <recommendedName>
        <fullName evidence="2">Aminotransferase-like plant mobile domain-containing protein</fullName>
    </recommendedName>
</protein>
<evidence type="ECO:0000313" key="1">
    <source>
        <dbReference type="EMBL" id="SPD15294.1"/>
    </source>
</evidence>
<dbReference type="PANTHER" id="PTHR36607">
    <property type="entry name" value="1,2-DIHYDROXY-3-KETO-5-METHYLTHIOPENTENE DIOXYGENASE 4"/>
    <property type="match status" value="1"/>
</dbReference>
<dbReference type="PANTHER" id="PTHR36607:SF20">
    <property type="entry name" value="AMINOTRANSFERASE-LIKE PLANT MOBILE DOMAIN-CONTAINING PROTEIN"/>
    <property type="match status" value="1"/>
</dbReference>
<sequence>MMVCGMKYSLAVPVLANIYKSLNEIKSSAILGKCDTAFIAHYLNAWLAEYFNTHFDWPHVSPALHMVRFSVEGATTSFEEAEARKLFRFDTGLEFHMLALSKKEQVVLEDNDQLSNFYRDYLINQRSNYLASRRDNLSVLEPYSPHRFGRQFGFNQDI</sequence>
<dbReference type="AlphaFoldDB" id="A0A2N9HUB4"/>
<reference evidence="1" key="1">
    <citation type="submission" date="2018-02" db="EMBL/GenBank/DDBJ databases">
        <authorList>
            <person name="Cohen D.B."/>
            <person name="Kent A.D."/>
        </authorList>
    </citation>
    <scope>NUCLEOTIDE SEQUENCE</scope>
</reference>
<accession>A0A2N9HUB4</accession>
<gene>
    <name evidence="1" type="ORF">FSB_LOCUS43176</name>
</gene>
<evidence type="ECO:0008006" key="2">
    <source>
        <dbReference type="Google" id="ProtNLM"/>
    </source>
</evidence>
<dbReference type="EMBL" id="OIVN01004072">
    <property type="protein sequence ID" value="SPD15294.1"/>
    <property type="molecule type" value="Genomic_DNA"/>
</dbReference>